<dbReference type="Proteomes" id="UP000241222">
    <property type="component" value="Unassembled WGS sequence"/>
</dbReference>
<gene>
    <name evidence="3" type="ORF">C9I99_00880</name>
</gene>
<feature type="domain" description="Thaumarchaeal output" evidence="2">
    <location>
        <begin position="114"/>
        <end position="288"/>
    </location>
</feature>
<dbReference type="SUPFAM" id="SSF55073">
    <property type="entry name" value="Nucleotide cyclase"/>
    <property type="match status" value="1"/>
</dbReference>
<evidence type="ECO:0000313" key="3">
    <source>
        <dbReference type="EMBL" id="PSU35607.1"/>
    </source>
</evidence>
<accession>A0A2T3J2T1</accession>
<evidence type="ECO:0000313" key="4">
    <source>
        <dbReference type="Proteomes" id="UP000241222"/>
    </source>
</evidence>
<dbReference type="EMBL" id="PYMH01000001">
    <property type="protein sequence ID" value="PSU35607.1"/>
    <property type="molecule type" value="Genomic_DNA"/>
</dbReference>
<comment type="caution">
    <text evidence="3">The sequence shown here is derived from an EMBL/GenBank/DDBJ whole genome shotgun (WGS) entry which is preliminary data.</text>
</comment>
<dbReference type="Pfam" id="PF18551">
    <property type="entry name" value="TackOD1"/>
    <property type="match status" value="1"/>
</dbReference>
<evidence type="ECO:0000259" key="2">
    <source>
        <dbReference type="Pfam" id="PF18551"/>
    </source>
</evidence>
<reference evidence="3 4" key="1">
    <citation type="submission" date="2018-03" db="EMBL/GenBank/DDBJ databases">
        <title>Whole genome sequencing of Histamine producing bacteria.</title>
        <authorList>
            <person name="Butler K."/>
        </authorList>
    </citation>
    <scope>NUCLEOTIDE SEQUENCE [LARGE SCALE GENOMIC DNA]</scope>
    <source>
        <strain evidence="3 4">JCM 13586</strain>
    </source>
</reference>
<name>A0A2T3J2T1_9GAMM</name>
<dbReference type="InterPro" id="IPR029787">
    <property type="entry name" value="Nucleotide_cyclase"/>
</dbReference>
<organism evidence="3 4">
    <name type="scientific">Photobacterium lutimaris</name>
    <dbReference type="NCBI Taxonomy" id="388278"/>
    <lineage>
        <taxon>Bacteria</taxon>
        <taxon>Pseudomonadati</taxon>
        <taxon>Pseudomonadota</taxon>
        <taxon>Gammaproteobacteria</taxon>
        <taxon>Vibrionales</taxon>
        <taxon>Vibrionaceae</taxon>
        <taxon>Photobacterium</taxon>
    </lineage>
</organism>
<dbReference type="RefSeq" id="WP_107346962.1">
    <property type="nucleotide sequence ID" value="NZ_PYMH01000001.1"/>
</dbReference>
<dbReference type="InterPro" id="IPR040572">
    <property type="entry name" value="TackOD1"/>
</dbReference>
<dbReference type="Gene3D" id="3.30.70.270">
    <property type="match status" value="1"/>
</dbReference>
<dbReference type="AlphaFoldDB" id="A0A2T3J2T1"/>
<dbReference type="InterPro" id="IPR000160">
    <property type="entry name" value="GGDEF_dom"/>
</dbReference>
<dbReference type="Pfam" id="PF00990">
    <property type="entry name" value="GGDEF"/>
    <property type="match status" value="1"/>
</dbReference>
<feature type="domain" description="GGDEF" evidence="1">
    <location>
        <begin position="329"/>
        <end position="416"/>
    </location>
</feature>
<keyword evidence="4" id="KW-1185">Reference proteome</keyword>
<sequence>MPSTDKCLYWLGNNAPEAAMFEQVIRVTTVDDLPDIWGGILCLSLDDPQEQNTMLATMFSHPKFWSWSTYVVQNNPYCECLTDGIFNEKVAFEHGKNTKIKLSKLPDIEKIEPFVGWLGINRQRRIRPVKQLNSLTIYRYPIIEALYPELYSSYRFIVTETKREMLEAERLVDRIRVCKQCNGGHLNYVEVCPNCKSIDIDVQTSLHCFTCGHVGDQQSFLRKGKLECPKCITQLRHIGVDYDRPLETHICHKCSHLFVEADTISHCLNCDTQTDIAELIVQKIHQLKLGQLGEYVYQHGKILQAPELSIKGKVDAGYFENILLWVNKVALRHDEEHLLLSMHLPRLEEYSNLYGDSKLFALLDQITHRLNGLFRDTDICCQYKQDVLLVLMPKTKISTMPVLQNKIEQLTQLIEDELFTLHVSAFKIPDPRINDGVKIWLAETVGNIYAAR</sequence>
<evidence type="ECO:0000259" key="1">
    <source>
        <dbReference type="Pfam" id="PF00990"/>
    </source>
</evidence>
<protein>
    <submittedName>
        <fullName evidence="3">Diguanylate cyclase</fullName>
    </submittedName>
</protein>
<dbReference type="OrthoDB" id="8432393at2"/>
<proteinExistence type="predicted"/>
<dbReference type="InterPro" id="IPR043128">
    <property type="entry name" value="Rev_trsase/Diguanyl_cyclase"/>
</dbReference>